<feature type="compositionally biased region" description="Polar residues" evidence="1">
    <location>
        <begin position="346"/>
        <end position="355"/>
    </location>
</feature>
<keyword evidence="2" id="KW-1133">Transmembrane helix</keyword>
<feature type="compositionally biased region" description="Polar residues" evidence="1">
    <location>
        <begin position="241"/>
        <end position="264"/>
    </location>
</feature>
<keyword evidence="2" id="KW-0472">Membrane</keyword>
<feature type="compositionally biased region" description="Low complexity" evidence="1">
    <location>
        <begin position="199"/>
        <end position="240"/>
    </location>
</feature>
<evidence type="ECO:0000256" key="1">
    <source>
        <dbReference type="SAM" id="MobiDB-lite"/>
    </source>
</evidence>
<dbReference type="InterPro" id="IPR007921">
    <property type="entry name" value="CHAP_dom"/>
</dbReference>
<name>A0A919QNL0_9ACTN</name>
<feature type="compositionally biased region" description="Polar residues" evidence="1">
    <location>
        <begin position="179"/>
        <end position="198"/>
    </location>
</feature>
<dbReference type="Proteomes" id="UP000640052">
    <property type="component" value="Unassembled WGS sequence"/>
</dbReference>
<keyword evidence="5" id="KW-1185">Reference proteome</keyword>
<proteinExistence type="predicted"/>
<dbReference type="SUPFAM" id="SSF54001">
    <property type="entry name" value="Cysteine proteinases"/>
    <property type="match status" value="1"/>
</dbReference>
<evidence type="ECO:0000256" key="2">
    <source>
        <dbReference type="SAM" id="Phobius"/>
    </source>
</evidence>
<evidence type="ECO:0000259" key="3">
    <source>
        <dbReference type="Pfam" id="PF05257"/>
    </source>
</evidence>
<organism evidence="4 5">
    <name type="scientific">Acrocarpospora phusangensis</name>
    <dbReference type="NCBI Taxonomy" id="1070424"/>
    <lineage>
        <taxon>Bacteria</taxon>
        <taxon>Bacillati</taxon>
        <taxon>Actinomycetota</taxon>
        <taxon>Actinomycetes</taxon>
        <taxon>Streptosporangiales</taxon>
        <taxon>Streptosporangiaceae</taxon>
        <taxon>Acrocarpospora</taxon>
    </lineage>
</organism>
<sequence>MEKLISLLRQEASYTERPDGRTKFGKWYNKVEKDADYSTQPWCDMFLSWGASKLGYEKWFGQFAWTVGHARWFREQNAWGQEAKPGAVVFYDWDGSGSIDGIDHVGLVTAVDGRKITTIEGNVEGIHVREKTRDQSLVVGYGYPDQIRERLQPTPQTDKPDVAPSVRDHGTPHDKPWKTTPSDGTPSATTPSDNKPWQNSGTTPSTTTPSDSTPSETTPSNPTPSATTPSESTPSATPSGDTPSESTPSDNTPSDSRPSENTPWDSKPSDATPSDSTTSDTATSDSTTSDSTTTGSTTSDTAASDSTASDSTASDTTTTDNASSENTPSNSTTTGDTTSESTPTDNTSNWGGSENASDDTAGPVAKESTGSANPTNNTGEAHASRTPEKHAAKTPSKHPALAAPPAKSQTTTVIDHLTTSPVSAFQPIPGSSQLLHAEAVIAPLLVVLVAFGYAKRRRTHRLAIAAATRSGAIASSDFSSWFEPSEPSPEDTVVWPAPPPPPPSVPTRPYHLFSDPVWPAPTADATQEFPAPTTYRGKHTKPEASDIYRTGTLPEALAATWADRPGQSPRGRHRRA</sequence>
<feature type="region of interest" description="Disordered" evidence="1">
    <location>
        <begin position="521"/>
        <end position="546"/>
    </location>
</feature>
<feature type="domain" description="Peptidase C51" evidence="3">
    <location>
        <begin position="37"/>
        <end position="122"/>
    </location>
</feature>
<reference evidence="4" key="1">
    <citation type="submission" date="2021-01" db="EMBL/GenBank/DDBJ databases">
        <title>Whole genome shotgun sequence of Acrocarpospora phusangensis NBRC 108782.</title>
        <authorList>
            <person name="Komaki H."/>
            <person name="Tamura T."/>
        </authorList>
    </citation>
    <scope>NUCLEOTIDE SEQUENCE</scope>
    <source>
        <strain evidence="4">NBRC 108782</strain>
    </source>
</reference>
<gene>
    <name evidence="4" type="ORF">Aph01nite_78550</name>
</gene>
<protein>
    <recommendedName>
        <fullName evidence="3">Peptidase C51 domain-containing protein</fullName>
    </recommendedName>
</protein>
<comment type="caution">
    <text evidence="4">The sequence shown here is derived from an EMBL/GenBank/DDBJ whole genome shotgun (WGS) entry which is preliminary data.</text>
</comment>
<dbReference type="InterPro" id="IPR038765">
    <property type="entry name" value="Papain-like_cys_pep_sf"/>
</dbReference>
<keyword evidence="2" id="KW-0812">Transmembrane</keyword>
<feature type="transmembrane region" description="Helical" evidence="2">
    <location>
        <begin position="434"/>
        <end position="454"/>
    </location>
</feature>
<accession>A0A919QNL0</accession>
<dbReference type="AlphaFoldDB" id="A0A919QNL0"/>
<dbReference type="Pfam" id="PF05257">
    <property type="entry name" value="CHAP"/>
    <property type="match status" value="1"/>
</dbReference>
<dbReference type="EMBL" id="BOOA01000134">
    <property type="protein sequence ID" value="GIH29545.1"/>
    <property type="molecule type" value="Genomic_DNA"/>
</dbReference>
<feature type="region of interest" description="Disordered" evidence="1">
    <location>
        <begin position="557"/>
        <end position="576"/>
    </location>
</feature>
<evidence type="ECO:0000313" key="4">
    <source>
        <dbReference type="EMBL" id="GIH29545.1"/>
    </source>
</evidence>
<feature type="region of interest" description="Disordered" evidence="1">
    <location>
        <begin position="145"/>
        <end position="410"/>
    </location>
</feature>
<feature type="compositionally biased region" description="Basic and acidic residues" evidence="1">
    <location>
        <begin position="158"/>
        <end position="177"/>
    </location>
</feature>
<feature type="compositionally biased region" description="Low complexity" evidence="1">
    <location>
        <begin position="269"/>
        <end position="345"/>
    </location>
</feature>
<feature type="compositionally biased region" description="Polar residues" evidence="1">
    <location>
        <begin position="368"/>
        <end position="379"/>
    </location>
</feature>
<evidence type="ECO:0000313" key="5">
    <source>
        <dbReference type="Proteomes" id="UP000640052"/>
    </source>
</evidence>
<feature type="compositionally biased region" description="Basic and acidic residues" evidence="1">
    <location>
        <begin position="382"/>
        <end position="391"/>
    </location>
</feature>